<accession>A0A814YKB2</accession>
<sequence length="163" mass="19145">MGRLQISSRYFSNSLYIRSRFFAKPTVEKLLLVADLQLIGEKDEVLILVIDLKEKAADVLASKIDDMISYDGLSATDDEFERYFDHFYSIFQYESREQKYFAISGVIALYRQNDVEYLKLDIDMLESYVDDKRTAIMKQTQNHSILSSSFRIVLNYWPLLNHL</sequence>
<gene>
    <name evidence="1" type="ORF">SEV965_LOCUS22681</name>
</gene>
<name>A0A814YKB2_9BILA</name>
<evidence type="ECO:0000313" key="1">
    <source>
        <dbReference type="EMBL" id="CAF1230673.1"/>
    </source>
</evidence>
<reference evidence="1" key="1">
    <citation type="submission" date="2021-02" db="EMBL/GenBank/DDBJ databases">
        <authorList>
            <person name="Nowell W R."/>
        </authorList>
    </citation>
    <scope>NUCLEOTIDE SEQUENCE</scope>
</reference>
<dbReference type="EMBL" id="CAJNOU010001620">
    <property type="protein sequence ID" value="CAF1230673.1"/>
    <property type="molecule type" value="Genomic_DNA"/>
</dbReference>
<dbReference type="Proteomes" id="UP000663889">
    <property type="component" value="Unassembled WGS sequence"/>
</dbReference>
<evidence type="ECO:0000313" key="2">
    <source>
        <dbReference type="Proteomes" id="UP000663889"/>
    </source>
</evidence>
<organism evidence="1 2">
    <name type="scientific">Rotaria sordida</name>
    <dbReference type="NCBI Taxonomy" id="392033"/>
    <lineage>
        <taxon>Eukaryota</taxon>
        <taxon>Metazoa</taxon>
        <taxon>Spiralia</taxon>
        <taxon>Gnathifera</taxon>
        <taxon>Rotifera</taxon>
        <taxon>Eurotatoria</taxon>
        <taxon>Bdelloidea</taxon>
        <taxon>Philodinida</taxon>
        <taxon>Philodinidae</taxon>
        <taxon>Rotaria</taxon>
    </lineage>
</organism>
<proteinExistence type="predicted"/>
<dbReference type="AlphaFoldDB" id="A0A814YKB2"/>
<comment type="caution">
    <text evidence="1">The sequence shown here is derived from an EMBL/GenBank/DDBJ whole genome shotgun (WGS) entry which is preliminary data.</text>
</comment>
<protein>
    <submittedName>
        <fullName evidence="1">Uncharacterized protein</fullName>
    </submittedName>
</protein>